<dbReference type="Proteomes" id="UP000665043">
    <property type="component" value="Chromosome"/>
</dbReference>
<dbReference type="Pfam" id="PF13673">
    <property type="entry name" value="Acetyltransf_10"/>
    <property type="match status" value="1"/>
</dbReference>
<dbReference type="RefSeq" id="WP_209366520.1">
    <property type="nucleotide sequence ID" value="NZ_CP046956.1"/>
</dbReference>
<dbReference type="Gene3D" id="3.40.630.30">
    <property type="match status" value="1"/>
</dbReference>
<gene>
    <name evidence="2" type="ORF">ERJ70_00835</name>
</gene>
<feature type="domain" description="N-acetyltransferase" evidence="1">
    <location>
        <begin position="3"/>
        <end position="151"/>
    </location>
</feature>
<evidence type="ECO:0000313" key="2">
    <source>
        <dbReference type="EMBL" id="QTM97994.1"/>
    </source>
</evidence>
<accession>A0ABX7VMF5</accession>
<dbReference type="EMBL" id="CP046956">
    <property type="protein sequence ID" value="QTM97994.1"/>
    <property type="molecule type" value="Genomic_DNA"/>
</dbReference>
<sequence>MIVHLDHTNPETAAKLLKVQIPAYRMEAERIKFDGIPPLHDTVESIQGSRESFFGYLENGLLLGALAYEQTNDRYVLSRLFVGPAYFRQGIASSLLQFFLHEIVRESKPVTVTTGTANLPAISFYEKWGFTKIKEIPVAQGVSLAMLQTIR</sequence>
<evidence type="ECO:0000259" key="1">
    <source>
        <dbReference type="PROSITE" id="PS51186"/>
    </source>
</evidence>
<organism evidence="2 3">
    <name type="scientific">Sediminibacillus dalangtanensis</name>
    <dbReference type="NCBI Taxonomy" id="2729421"/>
    <lineage>
        <taxon>Bacteria</taxon>
        <taxon>Bacillati</taxon>
        <taxon>Bacillota</taxon>
        <taxon>Bacilli</taxon>
        <taxon>Bacillales</taxon>
        <taxon>Bacillaceae</taxon>
        <taxon>Sediminibacillus</taxon>
    </lineage>
</organism>
<dbReference type="InterPro" id="IPR016181">
    <property type="entry name" value="Acyl_CoA_acyltransferase"/>
</dbReference>
<proteinExistence type="predicted"/>
<protein>
    <submittedName>
        <fullName evidence="2">GNAT family N-acetyltransferase</fullName>
    </submittedName>
</protein>
<keyword evidence="3" id="KW-1185">Reference proteome</keyword>
<dbReference type="PROSITE" id="PS51186">
    <property type="entry name" value="GNAT"/>
    <property type="match status" value="1"/>
</dbReference>
<dbReference type="SUPFAM" id="SSF55729">
    <property type="entry name" value="Acyl-CoA N-acyltransferases (Nat)"/>
    <property type="match status" value="1"/>
</dbReference>
<dbReference type="CDD" id="cd04301">
    <property type="entry name" value="NAT_SF"/>
    <property type="match status" value="1"/>
</dbReference>
<dbReference type="InterPro" id="IPR000182">
    <property type="entry name" value="GNAT_dom"/>
</dbReference>
<evidence type="ECO:0000313" key="3">
    <source>
        <dbReference type="Proteomes" id="UP000665043"/>
    </source>
</evidence>
<name>A0ABX7VMF5_9BACI</name>
<reference evidence="2 3" key="1">
    <citation type="submission" date="2019-12" db="EMBL/GenBank/DDBJ databases">
        <title>The whole genome sequencing of a strain isolated from a Mars analog, Dalangtan Playa.</title>
        <authorList>
            <person name="Huang T."/>
        </authorList>
    </citation>
    <scope>NUCLEOTIDE SEQUENCE [LARGE SCALE GENOMIC DNA]</scope>
    <source>
        <strain evidence="2 3">DP4-553-S</strain>
    </source>
</reference>